<evidence type="ECO:0000256" key="3">
    <source>
        <dbReference type="ARBA" id="ARBA00022827"/>
    </source>
</evidence>
<dbReference type="AlphaFoldDB" id="K2PQV8"/>
<dbReference type="Gene3D" id="3.40.50.620">
    <property type="entry name" value="HUPs"/>
    <property type="match status" value="1"/>
</dbReference>
<dbReference type="PROSITE" id="PS51645">
    <property type="entry name" value="PHR_CRY_ALPHA_BETA"/>
    <property type="match status" value="1"/>
</dbReference>
<dbReference type="GO" id="GO:0009416">
    <property type="term" value="P:response to light stimulus"/>
    <property type="evidence" value="ECO:0007669"/>
    <property type="project" value="TreeGrafter"/>
</dbReference>
<evidence type="ECO:0000256" key="6">
    <source>
        <dbReference type="PIRSR" id="PIRSR602081-2"/>
    </source>
</evidence>
<feature type="site" description="Electron transfer via tryptophanyl radical" evidence="6">
    <location>
        <position position="340"/>
    </location>
</feature>
<dbReference type="PROSITE" id="PS00394">
    <property type="entry name" value="DNA_PHOTOLYASES_1_1"/>
    <property type="match status" value="1"/>
</dbReference>
<comment type="similarity">
    <text evidence="7">Belongs to the DNA photolyase family.</text>
</comment>
<keyword evidence="9" id="KW-0456">Lyase</keyword>
<evidence type="ECO:0000256" key="7">
    <source>
        <dbReference type="RuleBase" id="RU004182"/>
    </source>
</evidence>
<dbReference type="PANTHER" id="PTHR11455">
    <property type="entry name" value="CRYPTOCHROME"/>
    <property type="match status" value="1"/>
</dbReference>
<accession>K2PQV8</accession>
<dbReference type="Proteomes" id="UP000007364">
    <property type="component" value="Unassembled WGS sequence"/>
</dbReference>
<dbReference type="eggNOG" id="COG0415">
    <property type="taxonomic scope" value="Bacteria"/>
</dbReference>
<comment type="cofactor">
    <cofactor evidence="1">
        <name>(6R)-5,10-methylene-5,6,7,8-tetrahydrofolate</name>
        <dbReference type="ChEBI" id="CHEBI:15636"/>
    </cofactor>
</comment>
<dbReference type="Gene3D" id="1.10.579.10">
    <property type="entry name" value="DNA Cyclobutane Dipyrimidine Photolyase, subunit A, domain 3"/>
    <property type="match status" value="1"/>
</dbReference>
<evidence type="ECO:0000256" key="2">
    <source>
        <dbReference type="ARBA" id="ARBA00022630"/>
    </source>
</evidence>
<dbReference type="PROSITE" id="PS00691">
    <property type="entry name" value="DNA_PHOTOLYASES_1_2"/>
    <property type="match status" value="1"/>
</dbReference>
<dbReference type="RefSeq" id="WP_008992867.1">
    <property type="nucleotide sequence ID" value="NZ_AMSG01000042.1"/>
</dbReference>
<feature type="binding site" evidence="5">
    <location>
        <begin position="353"/>
        <end position="355"/>
    </location>
    <ligand>
        <name>FAD</name>
        <dbReference type="ChEBI" id="CHEBI:57692"/>
    </ligand>
</feature>
<proteinExistence type="inferred from homology"/>
<dbReference type="InterPro" id="IPR006050">
    <property type="entry name" value="DNA_photolyase_N"/>
</dbReference>
<dbReference type="GO" id="GO:0003904">
    <property type="term" value="F:deoxyribodipyrimidine photo-lyase activity"/>
    <property type="evidence" value="ECO:0007669"/>
    <property type="project" value="TreeGrafter"/>
</dbReference>
<evidence type="ECO:0000256" key="5">
    <source>
        <dbReference type="PIRSR" id="PIRSR602081-1"/>
    </source>
</evidence>
<feature type="binding site" evidence="5">
    <location>
        <position position="253"/>
    </location>
    <ligand>
        <name>FAD</name>
        <dbReference type="ChEBI" id="CHEBI:57692"/>
    </ligand>
</feature>
<dbReference type="GO" id="GO:0006139">
    <property type="term" value="P:nucleobase-containing compound metabolic process"/>
    <property type="evidence" value="ECO:0007669"/>
    <property type="project" value="UniProtKB-ARBA"/>
</dbReference>
<dbReference type="GO" id="GO:0071949">
    <property type="term" value="F:FAD binding"/>
    <property type="evidence" value="ECO:0007669"/>
    <property type="project" value="TreeGrafter"/>
</dbReference>
<dbReference type="InterPro" id="IPR014729">
    <property type="entry name" value="Rossmann-like_a/b/a_fold"/>
</dbReference>
<dbReference type="InterPro" id="IPR002081">
    <property type="entry name" value="Cryptochrome/DNA_photolyase_1"/>
</dbReference>
<evidence type="ECO:0000256" key="1">
    <source>
        <dbReference type="ARBA" id="ARBA00001932"/>
    </source>
</evidence>
<comment type="caution">
    <text evidence="9">The sequence shown here is derived from an EMBL/GenBank/DDBJ whole genome shotgun (WGS) entry which is preliminary data.</text>
</comment>
<evidence type="ECO:0000256" key="4">
    <source>
        <dbReference type="ARBA" id="ARBA00022991"/>
    </source>
</evidence>
<dbReference type="PANTHER" id="PTHR11455:SF9">
    <property type="entry name" value="CRYPTOCHROME CIRCADIAN CLOCK 5 ISOFORM X1"/>
    <property type="match status" value="1"/>
</dbReference>
<feature type="site" description="Electron transfer via tryptophanyl radical" evidence="6">
    <location>
        <position position="363"/>
    </location>
</feature>
<evidence type="ECO:0000313" key="10">
    <source>
        <dbReference type="Proteomes" id="UP000007364"/>
    </source>
</evidence>
<dbReference type="InterPro" id="IPR036134">
    <property type="entry name" value="Crypto/Photolyase_FAD-like_sf"/>
</dbReference>
<gene>
    <name evidence="9" type="ORF">I215_15225</name>
</gene>
<sequence length="435" mass="51957">MKSKVSVFWFRRDLRLEDNVGLYHALASEFPVFPIFIFDETILKKLEDKKDRRVDYIHQVLSAINNGLKTFNARLNTFYGNPSDVFKILSEKYAIQGVFCNRDYEPQAIKRDSDIYQFFNERNTPFKAFKDQVIFDKNDVVKNDGTPYTVYTPYSKKWKELLREENYKSYYPDYNNFFRQEFTEIPLLNELGFEKTDSTFVFPKLDPKIIDEYDKFRDYPAMQRTTALGIGLRFGTISIRKCVAFALKHNQIWLNELIWREFFMQILYHFPKVVNQSFKSKYDTIKWRNNEWEFEIWCEGKTGYPIVDAGMRQLNETGFMHNRVRMIVASFLCKHLLIDWRWGEAYFAQKLNDYDLSANNGNWQWAAGSGCDSAPYFRVFNPTIQTDKFDKKLEYIKKWVSEFKTDAYPKKMVEHSFARERALKVYGEAVRENNQ</sequence>
<dbReference type="SUPFAM" id="SSF52425">
    <property type="entry name" value="Cryptochrome/photolyase, N-terminal domain"/>
    <property type="match status" value="1"/>
</dbReference>
<dbReference type="InterPro" id="IPR036155">
    <property type="entry name" value="Crypto/Photolyase_N_sf"/>
</dbReference>
<keyword evidence="10" id="KW-1185">Reference proteome</keyword>
<feature type="binding site" evidence="5">
    <location>
        <position position="213"/>
    </location>
    <ligand>
        <name>FAD</name>
        <dbReference type="ChEBI" id="CHEBI:57692"/>
    </ligand>
</feature>
<dbReference type="SUPFAM" id="SSF48173">
    <property type="entry name" value="Cryptochrome/photolyase FAD-binding domain"/>
    <property type="match status" value="1"/>
</dbReference>
<dbReference type="GO" id="GO:0006950">
    <property type="term" value="P:response to stress"/>
    <property type="evidence" value="ECO:0007669"/>
    <property type="project" value="UniProtKB-ARBA"/>
</dbReference>
<dbReference type="PATRIC" id="fig|555500.3.peg.3133"/>
<name>K2PQV8_9FLAO</name>
<comment type="cofactor">
    <cofactor evidence="5">
        <name>FAD</name>
        <dbReference type="ChEBI" id="CHEBI:57692"/>
    </cofactor>
    <text evidence="5">Binds 1 FAD per subunit.</text>
</comment>
<dbReference type="InterPro" id="IPR005101">
    <property type="entry name" value="Cryptochr/Photolyase_FAD-bd"/>
</dbReference>
<reference evidence="9 10" key="1">
    <citation type="journal article" date="2012" name="J. Bacteriol.">
        <title>Genome Sequence of Galbibacter marinum Type Strain ck-I2-15.</title>
        <authorList>
            <person name="Lai Q."/>
            <person name="Li C."/>
            <person name="Shao Z."/>
        </authorList>
    </citation>
    <scope>NUCLEOTIDE SEQUENCE [LARGE SCALE GENOMIC DNA]</scope>
    <source>
        <strain evidence="10">ck-I2-15</strain>
    </source>
</reference>
<dbReference type="InterPro" id="IPR018394">
    <property type="entry name" value="DNA_photolyase_1_CS_C"/>
</dbReference>
<dbReference type="Pfam" id="PF03441">
    <property type="entry name" value="FAD_binding_7"/>
    <property type="match status" value="1"/>
</dbReference>
<feature type="site" description="Electron transfer via tryptophanyl radical" evidence="6">
    <location>
        <position position="287"/>
    </location>
</feature>
<evidence type="ECO:0000313" key="9">
    <source>
        <dbReference type="EMBL" id="EKF53899.1"/>
    </source>
</evidence>
<feature type="binding site" evidence="5">
    <location>
        <begin position="256"/>
        <end position="263"/>
    </location>
    <ligand>
        <name>FAD</name>
        <dbReference type="ChEBI" id="CHEBI:57692"/>
    </ligand>
</feature>
<feature type="domain" description="Photolyase/cryptochrome alpha/beta" evidence="8">
    <location>
        <begin position="4"/>
        <end position="134"/>
    </location>
</feature>
<dbReference type="Pfam" id="PF00875">
    <property type="entry name" value="DNA_photolyase"/>
    <property type="match status" value="1"/>
</dbReference>
<evidence type="ECO:0000259" key="8">
    <source>
        <dbReference type="PROSITE" id="PS51645"/>
    </source>
</evidence>
<dbReference type="PRINTS" id="PR00147">
    <property type="entry name" value="DNAPHOTLYASE"/>
</dbReference>
<dbReference type="STRING" id="555500.I215_15225"/>
<protein>
    <submittedName>
        <fullName evidence="9">Deoxyribodipyrimidine photo-lyase</fullName>
    </submittedName>
</protein>
<keyword evidence="4 7" id="KW-0157">Chromophore</keyword>
<dbReference type="OrthoDB" id="9772484at2"/>
<dbReference type="Gene3D" id="1.25.40.80">
    <property type="match status" value="1"/>
</dbReference>
<dbReference type="GO" id="GO:0003677">
    <property type="term" value="F:DNA binding"/>
    <property type="evidence" value="ECO:0007669"/>
    <property type="project" value="TreeGrafter"/>
</dbReference>
<keyword evidence="2 5" id="KW-0285">Flavoprotein</keyword>
<dbReference type="EMBL" id="AMSG01000042">
    <property type="protein sequence ID" value="EKF53899.1"/>
    <property type="molecule type" value="Genomic_DNA"/>
</dbReference>
<organism evidence="9 10">
    <name type="scientific">Galbibacter marinus</name>
    <dbReference type="NCBI Taxonomy" id="555500"/>
    <lineage>
        <taxon>Bacteria</taxon>
        <taxon>Pseudomonadati</taxon>
        <taxon>Bacteroidota</taxon>
        <taxon>Flavobacteriia</taxon>
        <taxon>Flavobacteriales</taxon>
        <taxon>Flavobacteriaceae</taxon>
        <taxon>Galbibacter</taxon>
    </lineage>
</organism>
<keyword evidence="3 5" id="KW-0274">FAD</keyword>